<gene>
    <name evidence="9" type="ORF">FRV6_15486</name>
</gene>
<dbReference type="PANTHER" id="PTHR33938">
    <property type="entry name" value="FERULOYL ESTERASE B-RELATED"/>
    <property type="match status" value="1"/>
</dbReference>
<comment type="similarity">
    <text evidence="1 8">Belongs to the tannase family.</text>
</comment>
<organism evidence="9 10">
    <name type="scientific">Fusarium oxysporum</name>
    <name type="common">Fusarium vascular wilt</name>
    <dbReference type="NCBI Taxonomy" id="5507"/>
    <lineage>
        <taxon>Eukaryota</taxon>
        <taxon>Fungi</taxon>
        <taxon>Dikarya</taxon>
        <taxon>Ascomycota</taxon>
        <taxon>Pezizomycotina</taxon>
        <taxon>Sordariomycetes</taxon>
        <taxon>Hypocreomycetidae</taxon>
        <taxon>Hypocreales</taxon>
        <taxon>Nectriaceae</taxon>
        <taxon>Fusarium</taxon>
        <taxon>Fusarium oxysporum species complex</taxon>
    </lineage>
</organism>
<evidence type="ECO:0000256" key="3">
    <source>
        <dbReference type="ARBA" id="ARBA00022723"/>
    </source>
</evidence>
<name>A0A2H3TRU5_FUSOX</name>
<dbReference type="EMBL" id="FMJY01000010">
    <property type="protein sequence ID" value="SCO91358.1"/>
    <property type="molecule type" value="Genomic_DNA"/>
</dbReference>
<dbReference type="GO" id="GO:0030600">
    <property type="term" value="F:feruloyl esterase activity"/>
    <property type="evidence" value="ECO:0007669"/>
    <property type="project" value="UniProtKB-ARBA"/>
</dbReference>
<dbReference type="AlphaFoldDB" id="A0A2H3TRU5"/>
<accession>A0A2H3TRU5</accession>
<dbReference type="Proteomes" id="UP000219369">
    <property type="component" value="Unassembled WGS sequence"/>
</dbReference>
<evidence type="ECO:0000256" key="2">
    <source>
        <dbReference type="ARBA" id="ARBA00022487"/>
    </source>
</evidence>
<dbReference type="GO" id="GO:0046872">
    <property type="term" value="F:metal ion binding"/>
    <property type="evidence" value="ECO:0007669"/>
    <property type="project" value="UniProtKB-KW"/>
</dbReference>
<dbReference type="Gene3D" id="3.40.50.1820">
    <property type="entry name" value="alpha/beta hydrolase"/>
    <property type="match status" value="1"/>
</dbReference>
<evidence type="ECO:0000256" key="7">
    <source>
        <dbReference type="ARBA" id="ARBA00023157"/>
    </source>
</evidence>
<dbReference type="PANTHER" id="PTHR33938:SF8">
    <property type="entry name" value="CARBOXYLIC ESTER HYDROLASE"/>
    <property type="match status" value="1"/>
</dbReference>
<keyword evidence="2" id="KW-0719">Serine esterase</keyword>
<protein>
    <recommendedName>
        <fullName evidence="8">Carboxylic ester hydrolase</fullName>
        <ecNumber evidence="8">3.1.1.-</ecNumber>
    </recommendedName>
</protein>
<feature type="chain" id="PRO_5013428445" description="Carboxylic ester hydrolase" evidence="8">
    <location>
        <begin position="18"/>
        <end position="557"/>
    </location>
</feature>
<evidence type="ECO:0000256" key="6">
    <source>
        <dbReference type="ARBA" id="ARBA00022837"/>
    </source>
</evidence>
<keyword evidence="5 8" id="KW-0378">Hydrolase</keyword>
<sequence>MILSTLVMSLLWHDTAASANAAKAVACQPVELPSFDGLEVVSVTAVERRNHTVPKFKMPYVLDHDIPSLNFCNITVKITRSDLRDLTTIAIWLPSKKDWNGRFMATGGGGWASGNFDPLLGQAIEQGFAAASTDGGHANAGPNSDMDPTPWALKEDGSVNWQLLQSFAGRSVHDMGVVGKAVTEAYYGVKPHHSYFSGCSNGGRQGLILAQQYPEDFDGILAAAPALNFPELQMACLWPQVVMKEAGLFPSPCELDYFAELALEQCDALDGLADGVIQNIDDCEFDPFQAVGRTIQCNDESLVISNGTAALVAKMTVGPTSPQGQSLSVGIPPSCQLSSLARTKVSPITGKRVGAPFFVSDTWVKAFLRRDLSYDVTQIGVEEYAWLFTQSLLQYDWLLGSNNPDLSGLRKAGTKLLSWHGMLDELIPYNSITQYRQRVEEMAGGASAADEYFRLFLAPGVKHCAFGNGPVPVKPINALIAWVEQGIPIQTLPAETRSKGALIRRNLCLYPKQLHYVKGDPAIPESWTCIDKKDGELKKLQADKRFGSSMQKLLGKI</sequence>
<evidence type="ECO:0000256" key="4">
    <source>
        <dbReference type="ARBA" id="ARBA00022729"/>
    </source>
</evidence>
<keyword evidence="6" id="KW-0106">Calcium</keyword>
<dbReference type="VEuPathDB" id="FungiDB:FOZG_03166"/>
<keyword evidence="7" id="KW-1015">Disulfide bond</keyword>
<dbReference type="InterPro" id="IPR011118">
    <property type="entry name" value="Tannase/feruloyl_esterase"/>
</dbReference>
<dbReference type="InterPro" id="IPR029058">
    <property type="entry name" value="AB_hydrolase_fold"/>
</dbReference>
<evidence type="ECO:0000313" key="9">
    <source>
        <dbReference type="EMBL" id="SCO91358.1"/>
    </source>
</evidence>
<feature type="signal peptide" evidence="8">
    <location>
        <begin position="1"/>
        <end position="17"/>
    </location>
</feature>
<dbReference type="Pfam" id="PF07519">
    <property type="entry name" value="Tannase"/>
    <property type="match status" value="1"/>
</dbReference>
<evidence type="ECO:0000256" key="1">
    <source>
        <dbReference type="ARBA" id="ARBA00006249"/>
    </source>
</evidence>
<evidence type="ECO:0000256" key="8">
    <source>
        <dbReference type="RuleBase" id="RU361238"/>
    </source>
</evidence>
<dbReference type="OrthoDB" id="3039123at2759"/>
<evidence type="ECO:0000256" key="5">
    <source>
        <dbReference type="ARBA" id="ARBA00022801"/>
    </source>
</evidence>
<reference evidence="10" key="1">
    <citation type="submission" date="2016-09" db="EMBL/GenBank/DDBJ databases">
        <authorList>
            <person name="Guldener U."/>
        </authorList>
    </citation>
    <scope>NUCLEOTIDE SEQUENCE [LARGE SCALE GENOMIC DNA]</scope>
    <source>
        <strain evidence="10">V64-1</strain>
    </source>
</reference>
<proteinExistence type="inferred from homology"/>
<keyword evidence="4 8" id="KW-0732">Signal</keyword>
<dbReference type="VEuPathDB" id="FungiDB:FOMG_03239"/>
<dbReference type="EC" id="3.1.1.-" evidence="8"/>
<dbReference type="VEuPathDB" id="FungiDB:FOC1_g10005381"/>
<keyword evidence="3" id="KW-0479">Metal-binding</keyword>
<dbReference type="VEuPathDB" id="FungiDB:FOC4_g10007064"/>
<dbReference type="SUPFAM" id="SSF53474">
    <property type="entry name" value="alpha/beta-Hydrolases"/>
    <property type="match status" value="1"/>
</dbReference>
<dbReference type="VEuPathDB" id="FungiDB:FOXG_03986"/>
<dbReference type="VEuPathDB" id="FungiDB:HZS61_011607"/>
<evidence type="ECO:0000313" key="10">
    <source>
        <dbReference type="Proteomes" id="UP000219369"/>
    </source>
</evidence>
<dbReference type="VEuPathDB" id="FungiDB:FOIG_16353"/>